<gene>
    <name evidence="4" type="ORF">HMPREF9333_01873</name>
</gene>
<dbReference type="InterPro" id="IPR051094">
    <property type="entry name" value="Diverse_Catalytic_Enzymes"/>
</dbReference>
<evidence type="ECO:0000313" key="4">
    <source>
        <dbReference type="EMBL" id="EHI55026.1"/>
    </source>
</evidence>
<evidence type="ECO:0000259" key="3">
    <source>
        <dbReference type="PROSITE" id="PS51831"/>
    </source>
</evidence>
<dbReference type="Gene3D" id="1.10.3210.10">
    <property type="entry name" value="Hypothetical protein af1432"/>
    <property type="match status" value="1"/>
</dbReference>
<dbReference type="Pfam" id="PF13286">
    <property type="entry name" value="HD_assoc"/>
    <property type="match status" value="1"/>
</dbReference>
<dbReference type="PANTHER" id="PTHR35795:SF1">
    <property type="entry name" value="BIS(5'-NUCLEOSYL)-TETRAPHOSPHATASE, SYMMETRICAL"/>
    <property type="match status" value="1"/>
</dbReference>
<dbReference type="NCBIfam" id="NF002327">
    <property type="entry name" value="PRK01286.1-2"/>
    <property type="match status" value="1"/>
</dbReference>
<dbReference type="Proteomes" id="UP000003011">
    <property type="component" value="Unassembled WGS sequence"/>
</dbReference>
<dbReference type="OrthoDB" id="9803619at2"/>
<dbReference type="AlphaFoldDB" id="G5GJY3"/>
<dbReference type="EMBL" id="ACZL01000031">
    <property type="protein sequence ID" value="EHI55026.1"/>
    <property type="molecule type" value="Genomic_DNA"/>
</dbReference>
<dbReference type="HAMAP" id="MF_01212">
    <property type="entry name" value="dGTPase_type2"/>
    <property type="match status" value="1"/>
</dbReference>
<dbReference type="InterPro" id="IPR003607">
    <property type="entry name" value="HD/PDEase_dom"/>
</dbReference>
<dbReference type="SUPFAM" id="SSF109604">
    <property type="entry name" value="HD-domain/PDEase-like"/>
    <property type="match status" value="1"/>
</dbReference>
<dbReference type="GO" id="GO:0016793">
    <property type="term" value="F:triphosphoric monoester hydrolase activity"/>
    <property type="evidence" value="ECO:0007669"/>
    <property type="project" value="InterPro"/>
</dbReference>
<dbReference type="InterPro" id="IPR023023">
    <property type="entry name" value="dNTPase_2"/>
</dbReference>
<dbReference type="SMART" id="SM00471">
    <property type="entry name" value="HDc"/>
    <property type="match status" value="1"/>
</dbReference>
<dbReference type="eggNOG" id="COG0232">
    <property type="taxonomic scope" value="Bacteria"/>
</dbReference>
<sequence>MELNIRQRTELIEKETFSKYASLSMNSKGRDRYEDECSIRTVYQRDRDRIIHSKAFRRLVHKTQVFLAPEGDHYRTRLTHTLEVSQIARTISKALRLNEDLTEAIALGHDLGHTPFGHAGEAVLDEMCCEGFKHNVQSVRVVEFIENSGRGLNLTKEVRDGILNHGTSSNPSTLEGHVVRLADKIAYINHDIDDSIRAKIFTEDSIPAVYTDILGHSVRSRLDTLVHDVIKNSFDTDRISMSGAILNAMMGLRSWMFKNVYTNEVAKSEEVKAKHMVRELYRYYMNNIDALPAEYRNFIYGFKQSKERTVCDYIAGMSDRYSIEKFKSIFVPKSWKI</sequence>
<dbReference type="InterPro" id="IPR026875">
    <property type="entry name" value="PHydrolase_assoc_dom"/>
</dbReference>
<dbReference type="PROSITE" id="PS51831">
    <property type="entry name" value="HD"/>
    <property type="match status" value="1"/>
</dbReference>
<accession>G5GJY3</accession>
<feature type="domain" description="HD" evidence="3">
    <location>
        <begin position="77"/>
        <end position="188"/>
    </location>
</feature>
<dbReference type="STRING" id="679200.HMPREF9333_01873"/>
<evidence type="ECO:0000256" key="1">
    <source>
        <dbReference type="ARBA" id="ARBA00022801"/>
    </source>
</evidence>
<proteinExistence type="inferred from homology"/>
<dbReference type="Pfam" id="PF01966">
    <property type="entry name" value="HD"/>
    <property type="match status" value="1"/>
</dbReference>
<comment type="similarity">
    <text evidence="2">Belongs to the dGTPase family. Type 2 subfamily.</text>
</comment>
<dbReference type="PATRIC" id="fig|679200.3.peg.1979"/>
<name>G5GJY3_9FIRM</name>
<keyword evidence="5" id="KW-1185">Reference proteome</keyword>
<comment type="caution">
    <text evidence="4">The sequence shown here is derived from an EMBL/GenBank/DDBJ whole genome shotgun (WGS) entry which is preliminary data.</text>
</comment>
<dbReference type="NCBIfam" id="TIGR01353">
    <property type="entry name" value="dGTP_triPase"/>
    <property type="match status" value="1"/>
</dbReference>
<protein>
    <recommendedName>
        <fullName evidence="2">Deoxyguanosinetriphosphate triphosphohydrolase-like protein</fullName>
    </recommendedName>
</protein>
<organism evidence="4 5">
    <name type="scientific">Johnsonella ignava ATCC 51276</name>
    <dbReference type="NCBI Taxonomy" id="679200"/>
    <lineage>
        <taxon>Bacteria</taxon>
        <taxon>Bacillati</taxon>
        <taxon>Bacillota</taxon>
        <taxon>Clostridia</taxon>
        <taxon>Lachnospirales</taxon>
        <taxon>Lachnospiraceae</taxon>
        <taxon>Johnsonella</taxon>
    </lineage>
</organism>
<dbReference type="CDD" id="cd00077">
    <property type="entry name" value="HDc"/>
    <property type="match status" value="1"/>
</dbReference>
<keyword evidence="1 2" id="KW-0378">Hydrolase</keyword>
<dbReference type="InterPro" id="IPR006261">
    <property type="entry name" value="dGTPase"/>
</dbReference>
<dbReference type="RefSeq" id="WP_005541672.1">
    <property type="nucleotide sequence ID" value="NZ_JH378836.1"/>
</dbReference>
<evidence type="ECO:0000313" key="5">
    <source>
        <dbReference type="Proteomes" id="UP000003011"/>
    </source>
</evidence>
<dbReference type="HOGENOM" id="CLU_028163_1_1_9"/>
<reference evidence="4 5" key="1">
    <citation type="submission" date="2011-08" db="EMBL/GenBank/DDBJ databases">
        <title>The Genome Sequence of Johnsonella ignava ATCC 51276.</title>
        <authorList>
            <consortium name="The Broad Institute Genome Sequencing Platform"/>
            <person name="Earl A."/>
            <person name="Ward D."/>
            <person name="Feldgarden M."/>
            <person name="Gevers D."/>
            <person name="Izard J."/>
            <person name="Blanton J.M."/>
            <person name="Baranova O.V."/>
            <person name="Dewhirst F.E."/>
            <person name="Young S.K."/>
            <person name="Zeng Q."/>
            <person name="Gargeya S."/>
            <person name="Fitzgerald M."/>
            <person name="Haas B."/>
            <person name="Abouelleil A."/>
            <person name="Alvarado L."/>
            <person name="Arachchi H.M."/>
            <person name="Berlin A."/>
            <person name="Brown A."/>
            <person name="Chapman S.B."/>
            <person name="Chen Z."/>
            <person name="Dunbar C."/>
            <person name="Freedman E."/>
            <person name="Gearin G."/>
            <person name="Gellesch M."/>
            <person name="Goldberg J."/>
            <person name="Griggs A."/>
            <person name="Gujja S."/>
            <person name="Heiman D."/>
            <person name="Howarth C."/>
            <person name="Larson L."/>
            <person name="Lui A."/>
            <person name="MacDonald P.J.P."/>
            <person name="Montmayeur A."/>
            <person name="Murphy C."/>
            <person name="Neiman D."/>
            <person name="Pearson M."/>
            <person name="Priest M."/>
            <person name="Roberts A."/>
            <person name="Saif S."/>
            <person name="Shea T."/>
            <person name="Shenoy N."/>
            <person name="Sisk P."/>
            <person name="Stolte C."/>
            <person name="Sykes S."/>
            <person name="Wortman J."/>
            <person name="Nusbaum C."/>
            <person name="Birren B."/>
        </authorList>
    </citation>
    <scope>NUCLEOTIDE SEQUENCE [LARGE SCALE GENOMIC DNA]</scope>
    <source>
        <strain evidence="4 5">ATCC 51276</strain>
    </source>
</reference>
<dbReference type="PANTHER" id="PTHR35795">
    <property type="entry name" value="SLR1885 PROTEIN"/>
    <property type="match status" value="1"/>
</dbReference>
<dbReference type="InterPro" id="IPR006674">
    <property type="entry name" value="HD_domain"/>
</dbReference>
<evidence type="ECO:0000256" key="2">
    <source>
        <dbReference type="HAMAP-Rule" id="MF_01212"/>
    </source>
</evidence>